<keyword evidence="4" id="KW-0131">Cell cycle</keyword>
<dbReference type="Gene3D" id="1.25.10.10">
    <property type="entry name" value="Leucine-rich Repeat Variant"/>
    <property type="match status" value="1"/>
</dbReference>
<dbReference type="EMBL" id="SBIQ01000024">
    <property type="protein sequence ID" value="KAF7684187.1"/>
    <property type="molecule type" value="Genomic_DNA"/>
</dbReference>
<evidence type="ECO:0000256" key="3">
    <source>
        <dbReference type="ARBA" id="ARBA00022776"/>
    </source>
</evidence>
<sequence>MPIKWKKNKIKIGDKLLRLPFQINGAEKYKHWLLIMHPESLTFYNTCSTFTIQIGLYSNIQVRPDRIVYQQSNTREIMQIMHPYSSPTVLAYYPNYYFEGIINSFIVLRNQNLYFLKEITDGINEQRLAFKIGTEIDFLPQTSDDRINELIPSYFPHEIIFYKFYIVIHHHYSLFFIDTSLIKTEEFRIKRYKPSIYKTIPCESFVKFDRIKMHKDIFLFVNDSWIFYNNEIVCIITDDMKENHENKGNSEVVNKYTHINLKSRLARRMCDILPESMKTHFFKILLKNGFNKLNDEHNEIELIMQYIAYIQNGFIDIEGVVYSNILTILEAEIIYSGDMIKKLAIFNINIPIFTKIYKLSNTKLNHGKNPFNIFYTRIMVFNQKILEKKLFGNNLAYKIIYFCKTKTYKKIHEPFKYTQHGFYEHALVKGLEEHLGDKRFNEVLSLMNSNEVGRFSFDENDLENRRENSFIQRMSTTVGNSFLNFCALETPPKLPVLEFYAIKNDVKSTISMPYKGWCDWPQFHYSCSAFLGGPLNQPVQISEITANEDNEMAMAGRIYALGIQGNIGVITPNLIIDTQLPILSLAYILGISISKRETCDNTLYKLLKYNIEEDTPISMKGASVMGLGFLFLNSDQWNIKNLLINECNKKGNYHSLEFNKGNKTWYDETYRMACTVGLSLVHTSGYIELNDPLCELIVNGIAYYNSGKRKIIKRLSRGSDSRPEEVYYSIFFRLGVRGAISDIGISEYDNNNCINNALIEIIENNYKNDEVYNLYKLSGMAFFLGVSNRGQPNEMFNRLIDLCITLELSKNTKYKILFDSLLLALVLIYNSTFDLKILRILRRQIKKTERIQFLERRDDFIVHSNGSIFETQFGMGYGELMKYKMYLGILCAGRGLFSISKENSKMEIMGLVFSFFINYPRSTIDQEYLQVIRYFIVLSFKSERYIQKKNGFEFKNNEKELETTCNGYKVSKCVEIKPNLNRYFKRKMKTLNSIEKKIVIDILSDYYERYGIEDSEFDPGCFIKWMKYSG</sequence>
<protein>
    <recommendedName>
        <fullName evidence="7">Anaphase-promoting complex subunit 1</fullName>
    </recommendedName>
</protein>
<evidence type="ECO:0000313" key="5">
    <source>
        <dbReference type="EMBL" id="KAF7684187.1"/>
    </source>
</evidence>
<reference evidence="5 6" key="1">
    <citation type="submission" date="2019-01" db="EMBL/GenBank/DDBJ databases">
        <title>Genomes sequencing and comparative genomics of infectious freshwater microsporidia, Cucumispora dikerogammari and Thelohania contejeani.</title>
        <authorList>
            <person name="Cormier A."/>
            <person name="Giraud I."/>
            <person name="Wattier R."/>
            <person name="Teixeira M."/>
            <person name="Grandjean F."/>
            <person name="Rigaud T."/>
            <person name="Cordaux R."/>
        </authorList>
    </citation>
    <scope>NUCLEOTIDE SEQUENCE [LARGE SCALE GENOMIC DNA]</scope>
    <source>
        <strain evidence="5">T1</strain>
        <tissue evidence="5">Spores</tissue>
    </source>
</reference>
<name>A0ABQ7I1B3_9MICR</name>
<dbReference type="PANTHER" id="PTHR12827:SF3">
    <property type="entry name" value="ANAPHASE-PROMOTING COMPLEX SUBUNIT 1"/>
    <property type="match status" value="1"/>
</dbReference>
<evidence type="ECO:0008006" key="7">
    <source>
        <dbReference type="Google" id="ProtNLM"/>
    </source>
</evidence>
<dbReference type="InterPro" id="IPR011989">
    <property type="entry name" value="ARM-like"/>
</dbReference>
<dbReference type="PANTHER" id="PTHR12827">
    <property type="entry name" value="MEIOTIC CHECKPOINT REGULATOR TSG24 FAMILY MEMBER"/>
    <property type="match status" value="1"/>
</dbReference>
<dbReference type="Proteomes" id="UP001516464">
    <property type="component" value="Unassembled WGS sequence"/>
</dbReference>
<keyword evidence="2" id="KW-0132">Cell division</keyword>
<proteinExistence type="inferred from homology"/>
<comment type="caution">
    <text evidence="5">The sequence shown here is derived from an EMBL/GenBank/DDBJ whole genome shotgun (WGS) entry which is preliminary data.</text>
</comment>
<organism evidence="5 6">
    <name type="scientific">Astathelohania contejeani</name>
    <dbReference type="NCBI Taxonomy" id="164912"/>
    <lineage>
        <taxon>Eukaryota</taxon>
        <taxon>Fungi</taxon>
        <taxon>Fungi incertae sedis</taxon>
        <taxon>Microsporidia</taxon>
        <taxon>Astathelohaniidae</taxon>
        <taxon>Astathelohania</taxon>
    </lineage>
</organism>
<comment type="similarity">
    <text evidence="1">Belongs to the APC1 family.</text>
</comment>
<evidence type="ECO:0000256" key="4">
    <source>
        <dbReference type="ARBA" id="ARBA00023306"/>
    </source>
</evidence>
<gene>
    <name evidence="5" type="ORF">TCON_0616</name>
</gene>
<evidence type="ECO:0000256" key="1">
    <source>
        <dbReference type="ARBA" id="ARBA00010547"/>
    </source>
</evidence>
<keyword evidence="3" id="KW-0498">Mitosis</keyword>
<keyword evidence="6" id="KW-1185">Reference proteome</keyword>
<dbReference type="InterPro" id="IPR024990">
    <property type="entry name" value="Apc1"/>
</dbReference>
<accession>A0ABQ7I1B3</accession>
<evidence type="ECO:0000313" key="6">
    <source>
        <dbReference type="Proteomes" id="UP001516464"/>
    </source>
</evidence>
<evidence type="ECO:0000256" key="2">
    <source>
        <dbReference type="ARBA" id="ARBA00022618"/>
    </source>
</evidence>